<keyword evidence="11" id="KW-1185">Reference proteome</keyword>
<comment type="caution">
    <text evidence="10">The sequence shown here is derived from an EMBL/GenBank/DDBJ whole genome shotgun (WGS) entry which is preliminary data.</text>
</comment>
<dbReference type="SUPFAM" id="SSF103481">
    <property type="entry name" value="Multidrug resistance efflux transporter EmrE"/>
    <property type="match status" value="2"/>
</dbReference>
<dbReference type="InterPro" id="IPR051258">
    <property type="entry name" value="Diverse_Substrate_Transporter"/>
</dbReference>
<evidence type="ECO:0000313" key="10">
    <source>
        <dbReference type="EMBL" id="NEY80522.1"/>
    </source>
</evidence>
<sequence>MNKSLFADISLLFVALVWGSTFVLVQNALSFLEPFSFNGVRFFLAGLLLFGWLCLFQRHQFTYINKRLIFSGMFIGFWLFLGYAFQTLGLLYTTSSKAGFITGLSVVIVPFLSYILLKQRPNILAIVGVFIATIGLYLLTMTDSASLNVGDAFVFICAAGFALHIIFIGKFSKQFPTLLLTAIQILTVAFLSSIFAFLFEDWEDAFRTDVLLTGEVIVALVITSIFATAVAFFIQTNFQKYTKPTRVALIFATEPVFAAATGYFWAGDRLSGSAIFGCLLILFGMIFAELPKKNMLFQRKNAM</sequence>
<keyword evidence="6 7" id="KW-0472">Membrane</keyword>
<keyword evidence="4 7" id="KW-0812">Transmembrane</keyword>
<evidence type="ECO:0000313" key="9">
    <source>
        <dbReference type="EMBL" id="MBA4536149.1"/>
    </source>
</evidence>
<feature type="transmembrane region" description="Helical" evidence="7">
    <location>
        <begin position="152"/>
        <end position="171"/>
    </location>
</feature>
<dbReference type="EMBL" id="JACEIO010000004">
    <property type="protein sequence ID" value="MBA4536149.1"/>
    <property type="molecule type" value="Genomic_DNA"/>
</dbReference>
<dbReference type="GO" id="GO:0005886">
    <property type="term" value="C:plasma membrane"/>
    <property type="evidence" value="ECO:0007669"/>
    <property type="project" value="UniProtKB-SubCell"/>
</dbReference>
<evidence type="ECO:0000256" key="7">
    <source>
        <dbReference type="SAM" id="Phobius"/>
    </source>
</evidence>
<feature type="transmembrane region" description="Helical" evidence="7">
    <location>
        <begin position="68"/>
        <end position="92"/>
    </location>
</feature>
<organism evidence="10 11">
    <name type="scientific">Bacillus aquiflavi</name>
    <dbReference type="NCBI Taxonomy" id="2672567"/>
    <lineage>
        <taxon>Bacteria</taxon>
        <taxon>Bacillati</taxon>
        <taxon>Bacillota</taxon>
        <taxon>Bacilli</taxon>
        <taxon>Bacillales</taxon>
        <taxon>Bacillaceae</taxon>
        <taxon>Bacillus</taxon>
    </lineage>
</organism>
<feature type="domain" description="EamA" evidence="8">
    <location>
        <begin position="150"/>
        <end position="287"/>
    </location>
</feature>
<keyword evidence="5 7" id="KW-1133">Transmembrane helix</keyword>
<dbReference type="EMBL" id="JAAIWN010000004">
    <property type="protein sequence ID" value="NEY80522.1"/>
    <property type="molecule type" value="Genomic_DNA"/>
</dbReference>
<dbReference type="RefSeq" id="WP_163240006.1">
    <property type="nucleotide sequence ID" value="NZ_JAAIWN010000004.1"/>
</dbReference>
<name>A0A6B3VUB0_9BACI</name>
<evidence type="ECO:0000313" key="11">
    <source>
        <dbReference type="Proteomes" id="UP000472971"/>
    </source>
</evidence>
<feature type="transmembrane region" description="Helical" evidence="7">
    <location>
        <begin position="123"/>
        <end position="140"/>
    </location>
</feature>
<evidence type="ECO:0000256" key="6">
    <source>
        <dbReference type="ARBA" id="ARBA00023136"/>
    </source>
</evidence>
<keyword evidence="3" id="KW-1003">Cell membrane</keyword>
<feature type="transmembrane region" description="Helical" evidence="7">
    <location>
        <begin position="35"/>
        <end position="56"/>
    </location>
</feature>
<dbReference type="Proteomes" id="UP000570010">
    <property type="component" value="Unassembled WGS sequence"/>
</dbReference>
<feature type="transmembrane region" description="Helical" evidence="7">
    <location>
        <begin position="211"/>
        <end position="234"/>
    </location>
</feature>
<reference evidence="9 12" key="2">
    <citation type="submission" date="2020-07" db="EMBL/GenBank/DDBJ databases">
        <authorList>
            <person name="Feng H."/>
        </authorList>
    </citation>
    <scope>NUCLEOTIDE SEQUENCE [LARGE SCALE GENOMIC DNA]</scope>
    <source>
        <strain evidence="9">S-12</strain>
        <strain evidence="12">s-12</strain>
    </source>
</reference>
<proteinExistence type="inferred from homology"/>
<dbReference type="PANTHER" id="PTHR42920">
    <property type="entry name" value="OS03G0707200 PROTEIN-RELATED"/>
    <property type="match status" value="1"/>
</dbReference>
<evidence type="ECO:0000313" key="12">
    <source>
        <dbReference type="Proteomes" id="UP000570010"/>
    </source>
</evidence>
<gene>
    <name evidence="10" type="ORF">G4D64_03070</name>
    <name evidence="9" type="ORF">H1Z61_03080</name>
</gene>
<comment type="similarity">
    <text evidence="2">Belongs to the EamA transporter family.</text>
</comment>
<feature type="transmembrane region" description="Helical" evidence="7">
    <location>
        <begin position="272"/>
        <end position="290"/>
    </location>
</feature>
<dbReference type="Proteomes" id="UP000472971">
    <property type="component" value="Unassembled WGS sequence"/>
</dbReference>
<evidence type="ECO:0000256" key="4">
    <source>
        <dbReference type="ARBA" id="ARBA00022692"/>
    </source>
</evidence>
<accession>A0A6B3VUB0</accession>
<evidence type="ECO:0000256" key="3">
    <source>
        <dbReference type="ARBA" id="ARBA00022475"/>
    </source>
</evidence>
<protein>
    <submittedName>
        <fullName evidence="10">DMT family transporter</fullName>
    </submittedName>
</protein>
<dbReference type="InterPro" id="IPR037185">
    <property type="entry name" value="EmrE-like"/>
</dbReference>
<feature type="transmembrane region" description="Helical" evidence="7">
    <location>
        <begin position="246"/>
        <end position="266"/>
    </location>
</feature>
<dbReference type="PANTHER" id="PTHR42920:SF5">
    <property type="entry name" value="EAMA DOMAIN-CONTAINING PROTEIN"/>
    <property type="match status" value="1"/>
</dbReference>
<comment type="subcellular location">
    <subcellularLocation>
        <location evidence="1">Cell membrane</location>
        <topology evidence="1">Multi-pass membrane protein</topology>
    </subcellularLocation>
</comment>
<dbReference type="Pfam" id="PF00892">
    <property type="entry name" value="EamA"/>
    <property type="match status" value="2"/>
</dbReference>
<reference evidence="10 11" key="1">
    <citation type="submission" date="2020-02" db="EMBL/GenBank/DDBJ databases">
        <title>Bacillus aquiflavi sp. nov., isolated from yellow water of strong flavor Chinese baijiu in Yibin region of China.</title>
        <authorList>
            <person name="Xie J."/>
        </authorList>
    </citation>
    <scope>NUCLEOTIDE SEQUENCE [LARGE SCALE GENOMIC DNA]</scope>
    <source>
        <strain evidence="10 11">3H-10</strain>
    </source>
</reference>
<dbReference type="AlphaFoldDB" id="A0A6B3VUB0"/>
<evidence type="ECO:0000256" key="1">
    <source>
        <dbReference type="ARBA" id="ARBA00004651"/>
    </source>
</evidence>
<dbReference type="InterPro" id="IPR000620">
    <property type="entry name" value="EamA_dom"/>
</dbReference>
<evidence type="ECO:0000256" key="2">
    <source>
        <dbReference type="ARBA" id="ARBA00007362"/>
    </source>
</evidence>
<feature type="transmembrane region" description="Helical" evidence="7">
    <location>
        <begin position="178"/>
        <end position="199"/>
    </location>
</feature>
<evidence type="ECO:0000256" key="5">
    <source>
        <dbReference type="ARBA" id="ARBA00022989"/>
    </source>
</evidence>
<feature type="transmembrane region" description="Helical" evidence="7">
    <location>
        <begin position="98"/>
        <end position="116"/>
    </location>
</feature>
<evidence type="ECO:0000259" key="8">
    <source>
        <dbReference type="Pfam" id="PF00892"/>
    </source>
</evidence>
<feature type="domain" description="EamA" evidence="8">
    <location>
        <begin position="6"/>
        <end position="140"/>
    </location>
</feature>